<comment type="caution">
    <text evidence="2">The sequence shown here is derived from an EMBL/GenBank/DDBJ whole genome shotgun (WGS) entry which is preliminary data.</text>
</comment>
<dbReference type="InterPro" id="IPR019405">
    <property type="entry name" value="Lactonase_7-beta_prop"/>
</dbReference>
<keyword evidence="3" id="KW-1185">Reference proteome</keyword>
<evidence type="ECO:0000256" key="1">
    <source>
        <dbReference type="ARBA" id="ARBA00005564"/>
    </source>
</evidence>
<dbReference type="InterPro" id="IPR015943">
    <property type="entry name" value="WD40/YVTN_repeat-like_dom_sf"/>
</dbReference>
<dbReference type="PANTHER" id="PTHR30344">
    <property type="entry name" value="6-PHOSPHOGLUCONOLACTONASE-RELATED"/>
    <property type="match status" value="1"/>
</dbReference>
<dbReference type="SUPFAM" id="SSF51004">
    <property type="entry name" value="C-terminal (heme d1) domain of cytochrome cd1-nitrite reductase"/>
    <property type="match status" value="1"/>
</dbReference>
<dbReference type="Pfam" id="PF10282">
    <property type="entry name" value="Lactonase"/>
    <property type="match status" value="1"/>
</dbReference>
<dbReference type="InterPro" id="IPR050282">
    <property type="entry name" value="Cycloisomerase_2"/>
</dbReference>
<evidence type="ECO:0000313" key="3">
    <source>
        <dbReference type="Proteomes" id="UP001203665"/>
    </source>
</evidence>
<dbReference type="EMBL" id="JAMQJY010000003">
    <property type="protein sequence ID" value="MCM2677111.1"/>
    <property type="molecule type" value="Genomic_DNA"/>
</dbReference>
<name>A0ABT0XMJ1_9BACI</name>
<protein>
    <submittedName>
        <fullName evidence="2">Lactonase family protein</fullName>
    </submittedName>
</protein>
<reference evidence="2" key="1">
    <citation type="submission" date="2022-06" db="EMBL/GenBank/DDBJ databases">
        <title>Alkalicoccobacillus porphyridii sp. nov., isolated from a marine red alga, Porphyridium purpureum and reclassification of Shouchella plakortidis and Shouchella gibsonii as Alkalicoccobacillus plakortidis comb. nov. and Alkalicoccobacillus gibsonii comb. nov.</title>
        <authorList>
            <person name="Kim K.H."/>
            <person name="Lee J.K."/>
            <person name="Han D.M."/>
            <person name="Baek J.H."/>
            <person name="Jeon C.O."/>
        </authorList>
    </citation>
    <scope>NUCLEOTIDE SEQUENCE</scope>
    <source>
        <strain evidence="2">DSM 19153</strain>
    </source>
</reference>
<accession>A0ABT0XMJ1</accession>
<dbReference type="RefSeq" id="WP_251610574.1">
    <property type="nucleotide sequence ID" value="NZ_JAMQJY010000003.1"/>
</dbReference>
<sequence length="345" mass="37946">MSLFRGYIGTYTKEDSKGIYTFTLDTEKKALQNLEVAAELGNPTYVNLDEDQTHLYSVVKDGSEGGVASFKIDKETGKLTHLTTELTDDGSPCHVSVNEGAAVTANYHSGRITLFPLQADGGVTPAASYAQHVGTGPHERQEKPHAHYAGFTPDNQYVVAVDLGTDQLVTYSYENQKLTEVGSYTFNPGSGPRHLAFHPKEKYVYVFTEISNEIVTLAYDDVPNAFKEVQVVSTLPDDFLENSQGSAIHISSDGRFVYAANRGHDSIVVYEVNPYSGELSLIQRVPSAGNWPRDFVLDPTEDFVIVSNEETGNVVLFERNQEDGTITQLDSSINVSKPVCIKFLK</sequence>
<dbReference type="Gene3D" id="2.130.10.10">
    <property type="entry name" value="YVTN repeat-like/Quinoprotein amine dehydrogenase"/>
    <property type="match status" value="1"/>
</dbReference>
<organism evidence="2 3">
    <name type="scientific">Alkalicoccobacillus plakortidis</name>
    <dbReference type="NCBI Taxonomy" id="444060"/>
    <lineage>
        <taxon>Bacteria</taxon>
        <taxon>Bacillati</taxon>
        <taxon>Bacillota</taxon>
        <taxon>Bacilli</taxon>
        <taxon>Bacillales</taxon>
        <taxon>Bacillaceae</taxon>
        <taxon>Alkalicoccobacillus</taxon>
    </lineage>
</organism>
<proteinExistence type="inferred from homology"/>
<gene>
    <name evidence="2" type="ORF">NDM98_17870</name>
</gene>
<comment type="similarity">
    <text evidence="1">Belongs to the cycloisomerase 2 family.</text>
</comment>
<evidence type="ECO:0000313" key="2">
    <source>
        <dbReference type="EMBL" id="MCM2677111.1"/>
    </source>
</evidence>
<dbReference type="InterPro" id="IPR011048">
    <property type="entry name" value="Haem_d1_sf"/>
</dbReference>
<dbReference type="Proteomes" id="UP001203665">
    <property type="component" value="Unassembled WGS sequence"/>
</dbReference>
<dbReference type="PANTHER" id="PTHR30344:SF1">
    <property type="entry name" value="6-PHOSPHOGLUCONOLACTONASE"/>
    <property type="match status" value="1"/>
</dbReference>